<dbReference type="Proteomes" id="UP000799750">
    <property type="component" value="Unassembled WGS sequence"/>
</dbReference>
<evidence type="ECO:0000256" key="1">
    <source>
        <dbReference type="SAM" id="MobiDB-lite"/>
    </source>
</evidence>
<dbReference type="AlphaFoldDB" id="A0A6A6QD57"/>
<name>A0A6A6QD57_9PEZI</name>
<protein>
    <submittedName>
        <fullName evidence="2">Uncharacterized protein</fullName>
    </submittedName>
</protein>
<organism evidence="2 3">
    <name type="scientific">Lophium mytilinum</name>
    <dbReference type="NCBI Taxonomy" id="390894"/>
    <lineage>
        <taxon>Eukaryota</taxon>
        <taxon>Fungi</taxon>
        <taxon>Dikarya</taxon>
        <taxon>Ascomycota</taxon>
        <taxon>Pezizomycotina</taxon>
        <taxon>Dothideomycetes</taxon>
        <taxon>Pleosporomycetidae</taxon>
        <taxon>Mytilinidiales</taxon>
        <taxon>Mytilinidiaceae</taxon>
        <taxon>Lophium</taxon>
    </lineage>
</organism>
<accession>A0A6A6QD57</accession>
<gene>
    <name evidence="2" type="ORF">BU16DRAFT_544405</name>
</gene>
<proteinExistence type="predicted"/>
<reference evidence="2" key="1">
    <citation type="journal article" date="2020" name="Stud. Mycol.">
        <title>101 Dothideomycetes genomes: a test case for predicting lifestyles and emergence of pathogens.</title>
        <authorList>
            <person name="Haridas S."/>
            <person name="Albert R."/>
            <person name="Binder M."/>
            <person name="Bloem J."/>
            <person name="Labutti K."/>
            <person name="Salamov A."/>
            <person name="Andreopoulos B."/>
            <person name="Baker S."/>
            <person name="Barry K."/>
            <person name="Bills G."/>
            <person name="Bluhm B."/>
            <person name="Cannon C."/>
            <person name="Castanera R."/>
            <person name="Culley D."/>
            <person name="Daum C."/>
            <person name="Ezra D."/>
            <person name="Gonzalez J."/>
            <person name="Henrissat B."/>
            <person name="Kuo A."/>
            <person name="Liang C."/>
            <person name="Lipzen A."/>
            <person name="Lutzoni F."/>
            <person name="Magnuson J."/>
            <person name="Mondo S."/>
            <person name="Nolan M."/>
            <person name="Ohm R."/>
            <person name="Pangilinan J."/>
            <person name="Park H.-J."/>
            <person name="Ramirez L."/>
            <person name="Alfaro M."/>
            <person name="Sun H."/>
            <person name="Tritt A."/>
            <person name="Yoshinaga Y."/>
            <person name="Zwiers L.-H."/>
            <person name="Turgeon B."/>
            <person name="Goodwin S."/>
            <person name="Spatafora J."/>
            <person name="Crous P."/>
            <person name="Grigoriev I."/>
        </authorList>
    </citation>
    <scope>NUCLEOTIDE SEQUENCE</scope>
    <source>
        <strain evidence="2">CBS 269.34</strain>
    </source>
</reference>
<evidence type="ECO:0000313" key="2">
    <source>
        <dbReference type="EMBL" id="KAF2490071.1"/>
    </source>
</evidence>
<sequence length="194" mass="20647">MHCMAVDSPSFESLLSQNLPAASSADHGVKWPFAVQAVPASLFESDVPMHIYGQLSSPRPIFVWAAQPPDSHCPPPEGNARKCEPLGCISTPTLDSHADAARYVLAARVLGTSRPGPAERRGGAAHVIASRGHHGRLQGDDDAEYGANQPRKPSAVRRIFPAFGNQEPAPVPCISLALQPLRRHPKSGKSSSRG</sequence>
<evidence type="ECO:0000313" key="3">
    <source>
        <dbReference type="Proteomes" id="UP000799750"/>
    </source>
</evidence>
<feature type="region of interest" description="Disordered" evidence="1">
    <location>
        <begin position="130"/>
        <end position="152"/>
    </location>
</feature>
<dbReference type="EMBL" id="MU004198">
    <property type="protein sequence ID" value="KAF2490071.1"/>
    <property type="molecule type" value="Genomic_DNA"/>
</dbReference>
<keyword evidence="3" id="KW-1185">Reference proteome</keyword>